<dbReference type="GO" id="GO:0004177">
    <property type="term" value="F:aminopeptidase activity"/>
    <property type="evidence" value="ECO:0007669"/>
    <property type="project" value="UniProtKB-KW"/>
</dbReference>
<dbReference type="eggNOG" id="KOG2596">
    <property type="taxonomic scope" value="Eukaryota"/>
</dbReference>
<evidence type="ECO:0000256" key="2">
    <source>
        <dbReference type="ARBA" id="ARBA00001947"/>
    </source>
</evidence>
<dbReference type="SMR" id="A2DWU2"/>
<evidence type="ECO:0000256" key="7">
    <source>
        <dbReference type="ARBA" id="ARBA00022723"/>
    </source>
</evidence>
<organism evidence="12 13">
    <name type="scientific">Trichomonas vaginalis (strain ATCC PRA-98 / G3)</name>
    <dbReference type="NCBI Taxonomy" id="412133"/>
    <lineage>
        <taxon>Eukaryota</taxon>
        <taxon>Metamonada</taxon>
        <taxon>Parabasalia</taxon>
        <taxon>Trichomonadida</taxon>
        <taxon>Trichomonadidae</taxon>
        <taxon>Trichomonas</taxon>
    </lineage>
</organism>
<accession>A2DWU2</accession>
<name>A2DWU2_TRIV3</name>
<dbReference type="GO" id="GO:0006508">
    <property type="term" value="P:proteolysis"/>
    <property type="evidence" value="ECO:0007669"/>
    <property type="project" value="UniProtKB-KW"/>
</dbReference>
<comment type="similarity">
    <text evidence="3 11">Belongs to the peptidase M18 family.</text>
</comment>
<evidence type="ECO:0000313" key="13">
    <source>
        <dbReference type="Proteomes" id="UP000001542"/>
    </source>
</evidence>
<keyword evidence="6 11" id="KW-0645">Protease</keyword>
<keyword evidence="7 11" id="KW-0479">Metal-binding</keyword>
<dbReference type="GO" id="GO:0005737">
    <property type="term" value="C:cytoplasm"/>
    <property type="evidence" value="ECO:0007669"/>
    <property type="project" value="UniProtKB-ARBA"/>
</dbReference>
<evidence type="ECO:0000256" key="1">
    <source>
        <dbReference type="ARBA" id="ARBA00001335"/>
    </source>
</evidence>
<evidence type="ECO:0000256" key="6">
    <source>
        <dbReference type="ARBA" id="ARBA00022670"/>
    </source>
</evidence>
<dbReference type="GO" id="GO:0008237">
    <property type="term" value="F:metallopeptidase activity"/>
    <property type="evidence" value="ECO:0007669"/>
    <property type="project" value="UniProtKB-KW"/>
</dbReference>
<keyword evidence="5 11" id="KW-0031">Aminopeptidase</keyword>
<dbReference type="Pfam" id="PF02127">
    <property type="entry name" value="Peptidase_M18"/>
    <property type="match status" value="2"/>
</dbReference>
<protein>
    <recommendedName>
        <fullName evidence="4">aspartyl aminopeptidase</fullName>
        <ecNumber evidence="4">3.4.11.21</ecNumber>
    </recommendedName>
</protein>
<comment type="catalytic activity">
    <reaction evidence="1">
        <text>Release of an N-terminal aspartate or glutamate from a peptide, with a preference for aspartate.</text>
        <dbReference type="EC" id="3.4.11.21"/>
    </reaction>
</comment>
<dbReference type="FunCoup" id="A2DWU2">
    <property type="interactions" value="343"/>
</dbReference>
<keyword evidence="9 11" id="KW-0862">Zinc</keyword>
<dbReference type="PANTHER" id="PTHR28570:SF3">
    <property type="entry name" value="ASPARTYL AMINOPEPTIDASE"/>
    <property type="match status" value="1"/>
</dbReference>
<sequence length="403" mass="45056">MTMQVTAEKFIDFIDQCPFPFQFCNYARGVLTAQGYTELQEQDEWKEIPAKGFFIRDHRALVAWNRGGMNGAVIVGTHDDSPCFKVQPNQKLGGKAPSVAVTTYGGGLWKTFMDRELRCAGIVYEQTENGMKPHLYDSKRGIAFIPSKTCIPIIGADPSIDLIDYVAKEINIDRSKILSYELGFVDARRPSFVGTKGEFVASERIDNLGSTFCGLEAFINSTPKDTFNVLVVFDHEEIGSDTHTGARSNLLESFFRRVIPKEDYEAFIAKSYLVSSDNAHAWHPNYQYKHEDNHRPLLAGGPVIKRSPGRQYATDLTSVYPFVKATELCGVPYQVMMNRNDIPSGSTIGPFASAGLGIATIDIGQPQLAMHSIREFIAAADFDLLIKVLKTIYERYDECRLDQ</sequence>
<dbReference type="FunFam" id="3.40.630.10:FF:000224">
    <property type="entry name" value="Clan MH, family M18, aspartyl aminopeptidase-like metallopeptidase"/>
    <property type="match status" value="1"/>
</dbReference>
<evidence type="ECO:0000256" key="9">
    <source>
        <dbReference type="ARBA" id="ARBA00022833"/>
    </source>
</evidence>
<dbReference type="AlphaFoldDB" id="A2DWU2"/>
<evidence type="ECO:0000256" key="5">
    <source>
        <dbReference type="ARBA" id="ARBA00022438"/>
    </source>
</evidence>
<dbReference type="Gene3D" id="2.30.250.10">
    <property type="entry name" value="Aminopeptidase i, Domain 2"/>
    <property type="match status" value="1"/>
</dbReference>
<evidence type="ECO:0000256" key="10">
    <source>
        <dbReference type="ARBA" id="ARBA00023049"/>
    </source>
</evidence>
<dbReference type="PANTHER" id="PTHR28570">
    <property type="entry name" value="ASPARTYL AMINOPEPTIDASE"/>
    <property type="match status" value="1"/>
</dbReference>
<keyword evidence="10 11" id="KW-0482">Metalloprotease</keyword>
<dbReference type="EC" id="3.4.11.21" evidence="4"/>
<proteinExistence type="inferred from homology"/>
<dbReference type="Proteomes" id="UP000001542">
    <property type="component" value="Unassembled WGS sequence"/>
</dbReference>
<evidence type="ECO:0000313" key="12">
    <source>
        <dbReference type="EMBL" id="EAY15124.1"/>
    </source>
</evidence>
<dbReference type="OrthoDB" id="9880441at2759"/>
<evidence type="ECO:0000256" key="11">
    <source>
        <dbReference type="RuleBase" id="RU004386"/>
    </source>
</evidence>
<dbReference type="InterPro" id="IPR023358">
    <property type="entry name" value="Peptidase_M18_dom2"/>
</dbReference>
<dbReference type="SUPFAM" id="SSF101821">
    <property type="entry name" value="Aminopeptidase/glucanase lid domain"/>
    <property type="match status" value="1"/>
</dbReference>
<dbReference type="GO" id="GO:0008270">
    <property type="term" value="F:zinc ion binding"/>
    <property type="evidence" value="ECO:0007669"/>
    <property type="project" value="InterPro"/>
</dbReference>
<evidence type="ECO:0000256" key="4">
    <source>
        <dbReference type="ARBA" id="ARBA00011965"/>
    </source>
</evidence>
<dbReference type="RefSeq" id="XP_001327347.1">
    <property type="nucleotide sequence ID" value="XM_001327312.1"/>
</dbReference>
<dbReference type="Gene3D" id="3.40.630.10">
    <property type="entry name" value="Zn peptidases"/>
    <property type="match status" value="2"/>
</dbReference>
<dbReference type="EMBL" id="DS113260">
    <property type="protein sequence ID" value="EAY15124.1"/>
    <property type="molecule type" value="Genomic_DNA"/>
</dbReference>
<dbReference type="VEuPathDB" id="TrichDB:TVAGG3_0839460"/>
<evidence type="ECO:0000256" key="3">
    <source>
        <dbReference type="ARBA" id="ARBA00008290"/>
    </source>
</evidence>
<dbReference type="VEuPathDB" id="TrichDB:TVAG_392410"/>
<gene>
    <name evidence="12" type="ORF">TVAG_392410</name>
</gene>
<keyword evidence="8 11" id="KW-0378">Hydrolase</keyword>
<dbReference type="PRINTS" id="PR00932">
    <property type="entry name" value="AMINO1PTASE"/>
</dbReference>
<dbReference type="InParanoid" id="A2DWU2"/>
<dbReference type="KEGG" id="tva:4773125"/>
<dbReference type="STRING" id="5722.A2DWU2"/>
<dbReference type="NCBIfam" id="NF002759">
    <property type="entry name" value="PRK02813.1"/>
    <property type="match status" value="1"/>
</dbReference>
<reference evidence="12" key="2">
    <citation type="journal article" date="2007" name="Science">
        <title>Draft genome sequence of the sexually transmitted pathogen Trichomonas vaginalis.</title>
        <authorList>
            <person name="Carlton J.M."/>
            <person name="Hirt R.P."/>
            <person name="Silva J.C."/>
            <person name="Delcher A.L."/>
            <person name="Schatz M."/>
            <person name="Zhao Q."/>
            <person name="Wortman J.R."/>
            <person name="Bidwell S.L."/>
            <person name="Alsmark U.C.M."/>
            <person name="Besteiro S."/>
            <person name="Sicheritz-Ponten T."/>
            <person name="Noel C.J."/>
            <person name="Dacks J.B."/>
            <person name="Foster P.G."/>
            <person name="Simillion C."/>
            <person name="Van de Peer Y."/>
            <person name="Miranda-Saavedra D."/>
            <person name="Barton G.J."/>
            <person name="Westrop G.D."/>
            <person name="Mueller S."/>
            <person name="Dessi D."/>
            <person name="Fiori P.L."/>
            <person name="Ren Q."/>
            <person name="Paulsen I."/>
            <person name="Zhang H."/>
            <person name="Bastida-Corcuera F.D."/>
            <person name="Simoes-Barbosa A."/>
            <person name="Brown M.T."/>
            <person name="Hayes R.D."/>
            <person name="Mukherjee M."/>
            <person name="Okumura C.Y."/>
            <person name="Schneider R."/>
            <person name="Smith A.J."/>
            <person name="Vanacova S."/>
            <person name="Villalvazo M."/>
            <person name="Haas B.J."/>
            <person name="Pertea M."/>
            <person name="Feldblyum T.V."/>
            <person name="Utterback T.R."/>
            <person name="Shu C.L."/>
            <person name="Osoegawa K."/>
            <person name="de Jong P.J."/>
            <person name="Hrdy I."/>
            <person name="Horvathova L."/>
            <person name="Zubacova Z."/>
            <person name="Dolezal P."/>
            <person name="Malik S.B."/>
            <person name="Logsdon J.M. Jr."/>
            <person name="Henze K."/>
            <person name="Gupta A."/>
            <person name="Wang C.C."/>
            <person name="Dunne R.L."/>
            <person name="Upcroft J.A."/>
            <person name="Upcroft P."/>
            <person name="White O."/>
            <person name="Salzberg S.L."/>
            <person name="Tang P."/>
            <person name="Chiu C.-H."/>
            <person name="Lee Y.-S."/>
            <person name="Embley T.M."/>
            <person name="Coombs G.H."/>
            <person name="Mottram J.C."/>
            <person name="Tachezy J."/>
            <person name="Fraser-Liggett C.M."/>
            <person name="Johnson P.J."/>
        </authorList>
    </citation>
    <scope>NUCLEOTIDE SEQUENCE [LARGE SCALE GENOMIC DNA]</scope>
    <source>
        <strain evidence="12">G3</strain>
    </source>
</reference>
<dbReference type="OMA" id="LLDTHYY"/>
<keyword evidence="13" id="KW-1185">Reference proteome</keyword>
<comment type="cofactor">
    <cofactor evidence="2">
        <name>Zn(2+)</name>
        <dbReference type="ChEBI" id="CHEBI:29105"/>
    </cofactor>
</comment>
<dbReference type="InterPro" id="IPR001948">
    <property type="entry name" value="Peptidase_M18"/>
</dbReference>
<dbReference type="SUPFAM" id="SSF53187">
    <property type="entry name" value="Zn-dependent exopeptidases"/>
    <property type="match status" value="1"/>
</dbReference>
<evidence type="ECO:0000256" key="8">
    <source>
        <dbReference type="ARBA" id="ARBA00022801"/>
    </source>
</evidence>
<reference evidence="12" key="1">
    <citation type="submission" date="2006-10" db="EMBL/GenBank/DDBJ databases">
        <authorList>
            <person name="Amadeo P."/>
            <person name="Zhao Q."/>
            <person name="Wortman J."/>
            <person name="Fraser-Liggett C."/>
            <person name="Carlton J."/>
        </authorList>
    </citation>
    <scope>NUCLEOTIDE SEQUENCE</scope>
    <source>
        <strain evidence="12">G3</strain>
    </source>
</reference>